<name>A0AAE0ZBR8_9GAST</name>
<feature type="compositionally biased region" description="Polar residues" evidence="1">
    <location>
        <begin position="195"/>
        <end position="208"/>
    </location>
</feature>
<dbReference type="SUPFAM" id="SSF56672">
    <property type="entry name" value="DNA/RNA polymerases"/>
    <property type="match status" value="1"/>
</dbReference>
<dbReference type="GO" id="GO:0004190">
    <property type="term" value="F:aspartic-type endopeptidase activity"/>
    <property type="evidence" value="ECO:0007669"/>
    <property type="project" value="InterPro"/>
</dbReference>
<organism evidence="4 5">
    <name type="scientific">Elysia crispata</name>
    <name type="common">lettuce slug</name>
    <dbReference type="NCBI Taxonomy" id="231223"/>
    <lineage>
        <taxon>Eukaryota</taxon>
        <taxon>Metazoa</taxon>
        <taxon>Spiralia</taxon>
        <taxon>Lophotrochozoa</taxon>
        <taxon>Mollusca</taxon>
        <taxon>Gastropoda</taxon>
        <taxon>Heterobranchia</taxon>
        <taxon>Euthyneura</taxon>
        <taxon>Panpulmonata</taxon>
        <taxon>Sacoglossa</taxon>
        <taxon>Placobranchoidea</taxon>
        <taxon>Plakobranchidae</taxon>
        <taxon>Elysia</taxon>
    </lineage>
</organism>
<comment type="caution">
    <text evidence="4">The sequence shown here is derived from an EMBL/GenBank/DDBJ whole genome shotgun (WGS) entry which is preliminary data.</text>
</comment>
<dbReference type="InterPro" id="IPR050951">
    <property type="entry name" value="Retrovirus_Pol_polyprotein"/>
</dbReference>
<gene>
    <name evidence="4" type="ORF">RRG08_052331</name>
</gene>
<dbReference type="SUPFAM" id="SSF50630">
    <property type="entry name" value="Acid proteases"/>
    <property type="match status" value="1"/>
</dbReference>
<evidence type="ECO:0000259" key="3">
    <source>
        <dbReference type="Pfam" id="PF03732"/>
    </source>
</evidence>
<protein>
    <recommendedName>
        <fullName evidence="6">Reverse transcriptase domain-containing protein</fullName>
    </recommendedName>
</protein>
<reference evidence="4" key="1">
    <citation type="journal article" date="2023" name="G3 (Bethesda)">
        <title>A reference genome for the long-term kleptoplast-retaining sea slug Elysia crispata morphotype clarki.</title>
        <authorList>
            <person name="Eastman K.E."/>
            <person name="Pendleton A.L."/>
            <person name="Shaikh M.A."/>
            <person name="Suttiyut T."/>
            <person name="Ogas R."/>
            <person name="Tomko P."/>
            <person name="Gavelis G."/>
            <person name="Widhalm J.R."/>
            <person name="Wisecaver J.H."/>
        </authorList>
    </citation>
    <scope>NUCLEOTIDE SEQUENCE</scope>
    <source>
        <strain evidence="4">ECLA1</strain>
    </source>
</reference>
<dbReference type="InterPro" id="IPR001969">
    <property type="entry name" value="Aspartic_peptidase_AS"/>
</dbReference>
<dbReference type="PROSITE" id="PS00141">
    <property type="entry name" value="ASP_PROTEASE"/>
    <property type="match status" value="1"/>
</dbReference>
<evidence type="ECO:0008006" key="6">
    <source>
        <dbReference type="Google" id="ProtNLM"/>
    </source>
</evidence>
<dbReference type="InterPro" id="IPR021109">
    <property type="entry name" value="Peptidase_aspartic_dom_sf"/>
</dbReference>
<evidence type="ECO:0000313" key="5">
    <source>
        <dbReference type="Proteomes" id="UP001283361"/>
    </source>
</evidence>
<evidence type="ECO:0000313" key="4">
    <source>
        <dbReference type="EMBL" id="KAK3765537.1"/>
    </source>
</evidence>
<feature type="domain" description="Reverse transcriptase" evidence="2">
    <location>
        <begin position="493"/>
        <end position="579"/>
    </location>
</feature>
<dbReference type="EMBL" id="JAWDGP010004295">
    <property type="protein sequence ID" value="KAK3765537.1"/>
    <property type="molecule type" value="Genomic_DNA"/>
</dbReference>
<dbReference type="GO" id="GO:0006508">
    <property type="term" value="P:proteolysis"/>
    <property type="evidence" value="ECO:0007669"/>
    <property type="project" value="InterPro"/>
</dbReference>
<feature type="domain" description="Retrotransposon gag" evidence="3">
    <location>
        <begin position="61"/>
        <end position="129"/>
    </location>
</feature>
<dbReference type="Pfam" id="PF00078">
    <property type="entry name" value="RVT_1"/>
    <property type="match status" value="1"/>
</dbReference>
<dbReference type="InterPro" id="IPR005162">
    <property type="entry name" value="Retrotrans_gag_dom"/>
</dbReference>
<dbReference type="Gene3D" id="2.40.70.10">
    <property type="entry name" value="Acid Proteases"/>
    <property type="match status" value="1"/>
</dbReference>
<dbReference type="Proteomes" id="UP001283361">
    <property type="component" value="Unassembled WGS sequence"/>
</dbReference>
<keyword evidence="5" id="KW-1185">Reference proteome</keyword>
<dbReference type="AlphaFoldDB" id="A0AAE0ZBR8"/>
<dbReference type="InterPro" id="IPR000477">
    <property type="entry name" value="RT_dom"/>
</dbReference>
<dbReference type="CDD" id="cd01647">
    <property type="entry name" value="RT_LTR"/>
    <property type="match status" value="1"/>
</dbReference>
<sequence>MNLPPYEKFDCHSEGTAVRWTRWVRRLEHIFDGYEIAQSKRKYAFTYGGPDLNDIVKSLPNNEQIEASDDPYKDLIDALNDHFNPQSNVEILKYQFRHKTQTPGSKIDDFYAELRQLAAQCKFVNPEDEIKSQIEKIELREKGLTTPIDLTNLLKFARTLEMTEEYGKQLAANHQQINKIFDKSKSRSRPATRHAPSTSKQRTISSQKCRNCGGNWPHPGGQSKCPAFNKTCHKCSKLHHFASVCKSSFSSSETKPIKFNNKSQRYAHSHQKKNVRSIQEFEQNPDEEDDYIFYVNHDASKLPHVNVRINSTAISVLADSGASTNIISQEDFSKIDPTPKLRQAACKIFSYASSKPLETVGVFDAVIQAPNGLSCKSKVNVIKQTTTPILGWPVCQNLEILKPTQHVNHLNWRTSSSVVKQYPEVFSNKIRKLKDVEISLHVDKTVRPVAQPHRRIPFQLRGKVEKELERLQDLGIIRKVEGPTPWISPIVVIPKGNDEIRICIDNRCANKAIQRERHITPTLDDLVNDLNGAMMFSKIDLKNGYHQLELSEDSKYITTFSTHAGIFQYNRLHFGINSAS</sequence>
<evidence type="ECO:0000259" key="2">
    <source>
        <dbReference type="Pfam" id="PF00078"/>
    </source>
</evidence>
<dbReference type="FunFam" id="3.10.10.10:FF:000003">
    <property type="entry name" value="Retrovirus-related Pol polyprotein from transposon 297-like Protein"/>
    <property type="match status" value="1"/>
</dbReference>
<proteinExistence type="predicted"/>
<dbReference type="Gene3D" id="3.10.10.10">
    <property type="entry name" value="HIV Type 1 Reverse Transcriptase, subunit A, domain 1"/>
    <property type="match status" value="1"/>
</dbReference>
<dbReference type="PANTHER" id="PTHR37984">
    <property type="entry name" value="PROTEIN CBG26694"/>
    <property type="match status" value="1"/>
</dbReference>
<accession>A0AAE0ZBR8</accession>
<feature type="region of interest" description="Disordered" evidence="1">
    <location>
        <begin position="180"/>
        <end position="208"/>
    </location>
</feature>
<dbReference type="Pfam" id="PF03732">
    <property type="entry name" value="Retrotrans_gag"/>
    <property type="match status" value="1"/>
</dbReference>
<dbReference type="PANTHER" id="PTHR37984:SF11">
    <property type="entry name" value="INTEGRASE CATALYTIC DOMAIN-CONTAINING PROTEIN"/>
    <property type="match status" value="1"/>
</dbReference>
<dbReference type="InterPro" id="IPR043502">
    <property type="entry name" value="DNA/RNA_pol_sf"/>
</dbReference>
<evidence type="ECO:0000256" key="1">
    <source>
        <dbReference type="SAM" id="MobiDB-lite"/>
    </source>
</evidence>